<dbReference type="PANTHER" id="PTHR37844:SF2">
    <property type="entry name" value="SER_THR PROTEIN PHOSPHATASE SUPERFAMILY (AFU_ORTHOLOGUE AFUA_1G14840)"/>
    <property type="match status" value="1"/>
</dbReference>
<dbReference type="KEGG" id="vg:77946896"/>
<dbReference type="SUPFAM" id="SSF56300">
    <property type="entry name" value="Metallo-dependent phosphatases"/>
    <property type="match status" value="1"/>
</dbReference>
<dbReference type="RefSeq" id="YP_010670686.1">
    <property type="nucleotide sequence ID" value="NC_070965.1"/>
</dbReference>
<dbReference type="Proteomes" id="UP000501900">
    <property type="component" value="Genome"/>
</dbReference>
<feature type="domain" description="Calcineurin-like phosphoesterase" evidence="1">
    <location>
        <begin position="1"/>
        <end position="221"/>
    </location>
</feature>
<dbReference type="Gene3D" id="3.60.21.10">
    <property type="match status" value="1"/>
</dbReference>
<evidence type="ECO:0000313" key="3">
    <source>
        <dbReference type="Proteomes" id="UP000501900"/>
    </source>
</evidence>
<reference evidence="2 3" key="1">
    <citation type="submission" date="2020-03" db="EMBL/GenBank/DDBJ databases">
        <title>The Isolation and Genome Sequence of a Novel Cyanophage S-H34 from the Huanghai Sea, China.</title>
        <authorList>
            <person name="Jiang T."/>
        </authorList>
    </citation>
    <scope>NUCLEOTIDE SEQUENCE [LARGE SCALE GENOMIC DNA]</scope>
</reference>
<dbReference type="GO" id="GO:0016787">
    <property type="term" value="F:hydrolase activity"/>
    <property type="evidence" value="ECO:0007669"/>
    <property type="project" value="InterPro"/>
</dbReference>
<proteinExistence type="predicted"/>
<protein>
    <submittedName>
        <fullName evidence="2">Ser/Thr protein phosphatase family protein</fullName>
    </submittedName>
</protein>
<evidence type="ECO:0000259" key="1">
    <source>
        <dbReference type="Pfam" id="PF00149"/>
    </source>
</evidence>
<name>A0A6G8R6K2_9CAUD</name>
<sequence length="263" mass="30273">MKVKVLSDIHLEFGDFDPGNGDVLVLAGDICTASCFVFRSDAEYAARYLRFFERCVLNYNKVFYVMGNHEHYNGIFEDTETILRENLPDGITLLQNQSEFYNGWHFVGATLWTDFKEGNKEVMERCSKMLNEYSYVWHTGAEKHITPADTLAENKNTVEWLKQCLPMLRGKVMVISHHPPSFKSIEPDYVTKDTVGAYASNQEALMQYENVKVWAHGHVHGSQSYRLNDTHIVCNPRGYHPDGLNPKFDADRQLNLIDYETTT</sequence>
<dbReference type="EMBL" id="MT162467">
    <property type="protein sequence ID" value="QIN97018.1"/>
    <property type="molecule type" value="Genomic_DNA"/>
</dbReference>
<dbReference type="PANTHER" id="PTHR37844">
    <property type="entry name" value="SER/THR PROTEIN PHOSPHATASE SUPERFAMILY (AFU_ORTHOLOGUE AFUA_1G14840)"/>
    <property type="match status" value="1"/>
</dbReference>
<dbReference type="InterPro" id="IPR004843">
    <property type="entry name" value="Calcineurin-like_PHP"/>
</dbReference>
<dbReference type="InterPro" id="IPR029052">
    <property type="entry name" value="Metallo-depent_PP-like"/>
</dbReference>
<organism evidence="2 3">
    <name type="scientific">Synechococcus phage S-H34</name>
    <dbReference type="NCBI Taxonomy" id="2718942"/>
    <lineage>
        <taxon>Viruses</taxon>
        <taxon>Duplodnaviria</taxon>
        <taxon>Heunggongvirae</taxon>
        <taxon>Uroviricota</taxon>
        <taxon>Caudoviricetes</taxon>
        <taxon>Pantevenvirales</taxon>
        <taxon>Kyanoviridae</taxon>
        <taxon>Makaravirus</taxon>
        <taxon>Makaravirus thirtyfour</taxon>
    </lineage>
</organism>
<evidence type="ECO:0000313" key="2">
    <source>
        <dbReference type="EMBL" id="QIN97018.1"/>
    </source>
</evidence>
<accession>A0A6G8R6K2</accession>
<dbReference type="Pfam" id="PF00149">
    <property type="entry name" value="Metallophos"/>
    <property type="match status" value="1"/>
</dbReference>
<dbReference type="GeneID" id="77946896"/>
<keyword evidence="3" id="KW-1185">Reference proteome</keyword>